<gene>
    <name evidence="1" type="ORF">SAMN05421664_3162</name>
</gene>
<organism evidence="1 2">
    <name type="scientific">Chryseobacterium soldanellicola</name>
    <dbReference type="NCBI Taxonomy" id="311333"/>
    <lineage>
        <taxon>Bacteria</taxon>
        <taxon>Pseudomonadati</taxon>
        <taxon>Bacteroidota</taxon>
        <taxon>Flavobacteriia</taxon>
        <taxon>Flavobacteriales</taxon>
        <taxon>Weeksellaceae</taxon>
        <taxon>Chryseobacterium group</taxon>
        <taxon>Chryseobacterium</taxon>
    </lineage>
</organism>
<proteinExistence type="predicted"/>
<dbReference type="EMBL" id="FNKL01000004">
    <property type="protein sequence ID" value="SDR02439.1"/>
    <property type="molecule type" value="Genomic_DNA"/>
</dbReference>
<evidence type="ECO:0000313" key="1">
    <source>
        <dbReference type="EMBL" id="SDR02439.1"/>
    </source>
</evidence>
<dbReference type="InterPro" id="IPR037066">
    <property type="entry name" value="Plug_dom_sf"/>
</dbReference>
<dbReference type="RefSeq" id="WP_089756666.1">
    <property type="nucleotide sequence ID" value="NZ_FNKL01000004.1"/>
</dbReference>
<name>A0A1H1FNY4_9FLAO</name>
<sequence>MKLTIPKPCHENWQNMTLDEKGRFCSVCSKTVQDFTDFSDDELLNSFNSDEKVCGRFREDQLGRNISFSVTSKIALGLLAATGAVTTANAQELKNEEVKKVDFKKGFEGVEVINKTINKTMWLGMPSQEDIESTQPLIMLDNKKISEAKMKRIKPENVKSIKVFSGEGAKKLYGKAGEYGVIVIESKKD</sequence>
<dbReference type="Proteomes" id="UP000199627">
    <property type="component" value="Unassembled WGS sequence"/>
</dbReference>
<evidence type="ECO:0000313" key="2">
    <source>
        <dbReference type="Proteomes" id="UP000199627"/>
    </source>
</evidence>
<protein>
    <recommendedName>
        <fullName evidence="3">TonB-dependent Receptor Plug Domain</fullName>
    </recommendedName>
</protein>
<keyword evidence="2" id="KW-1185">Reference proteome</keyword>
<dbReference type="Gene3D" id="2.170.130.10">
    <property type="entry name" value="TonB-dependent receptor, plug domain"/>
    <property type="match status" value="1"/>
</dbReference>
<accession>A0A1H1FNY4</accession>
<dbReference type="OrthoDB" id="7432683at2"/>
<dbReference type="STRING" id="311333.SAMN05421664_3162"/>
<reference evidence="2" key="1">
    <citation type="submission" date="2016-10" db="EMBL/GenBank/DDBJ databases">
        <authorList>
            <person name="Varghese N."/>
            <person name="Submissions S."/>
        </authorList>
    </citation>
    <scope>NUCLEOTIDE SEQUENCE [LARGE SCALE GENOMIC DNA]</scope>
    <source>
        <strain evidence="2">DSM 17072</strain>
    </source>
</reference>
<dbReference type="AlphaFoldDB" id="A0A1H1FNY4"/>
<evidence type="ECO:0008006" key="3">
    <source>
        <dbReference type="Google" id="ProtNLM"/>
    </source>
</evidence>